<protein>
    <recommendedName>
        <fullName evidence="8">Glycosyltransferase</fullName>
    </recommendedName>
</protein>
<sequence>MTPHGSKRNPHMPDAACRPLHILLAIDGMHPRGGGPPVVVVGSAVALAKRGHRVTILTTANPEDEAVVRHTWPALDEHGIALVFDVDERASPLAVGKARRAVFEKLVRAADVVHIHAVWHPMLIALGRIARDIGVPYFVSVHGVFDRRAMERVKSKLLKKRAAMHLLGIYGFLDHAAGVVFGSEAEAAESWIPSPRMRQIFVPNGAPDDLGLAELDHADRARLFEAAPAQRGWSRTLLCRSRIHPEKGIDLLIAAFDRVAPDFPDAGLLIAGLRQDEAYEGKLRTSIAASPIRERMIITTELTGPSSQFLYRACDLFVMPSLAEGFSMSLIEGLANARPLLITRYCHMPVVADAGAGMVVEPTIAGLADGLRWFLRQDREAWERMGMAARQLFAENYTWDHVARRLEREYDASVAA</sequence>
<proteinExistence type="inferred from homology"/>
<evidence type="ECO:0000259" key="4">
    <source>
        <dbReference type="Pfam" id="PF00534"/>
    </source>
</evidence>
<dbReference type="InterPro" id="IPR001296">
    <property type="entry name" value="Glyco_trans_1"/>
</dbReference>
<comment type="caution">
    <text evidence="6">The sequence shown here is derived from an EMBL/GenBank/DDBJ whole genome shotgun (WGS) entry which is preliminary data.</text>
</comment>
<gene>
    <name evidence="6" type="ORF">DEP91_07890</name>
</gene>
<dbReference type="Pfam" id="PF00534">
    <property type="entry name" value="Glycos_transf_1"/>
    <property type="match status" value="1"/>
</dbReference>
<evidence type="ECO:0000256" key="3">
    <source>
        <dbReference type="ARBA" id="ARBA00022679"/>
    </source>
</evidence>
<dbReference type="GO" id="GO:0016757">
    <property type="term" value="F:glycosyltransferase activity"/>
    <property type="evidence" value="ECO:0007669"/>
    <property type="project" value="UniProtKB-KW"/>
</dbReference>
<evidence type="ECO:0000256" key="1">
    <source>
        <dbReference type="ARBA" id="ARBA00009481"/>
    </source>
</evidence>
<evidence type="ECO:0000259" key="5">
    <source>
        <dbReference type="Pfam" id="PF13579"/>
    </source>
</evidence>
<keyword evidence="3" id="KW-0808">Transferase</keyword>
<dbReference type="PANTHER" id="PTHR12526:SF640">
    <property type="entry name" value="COLANIC ACID BIOSYNTHESIS GLYCOSYLTRANSFERASE WCAL-RELATED"/>
    <property type="match status" value="1"/>
</dbReference>
<dbReference type="Proteomes" id="UP000262699">
    <property type="component" value="Unassembled WGS sequence"/>
</dbReference>
<evidence type="ECO:0008006" key="8">
    <source>
        <dbReference type="Google" id="ProtNLM"/>
    </source>
</evidence>
<name>A0A3D0WDL8_9SPHN</name>
<reference evidence="6 7" key="1">
    <citation type="journal article" date="2018" name="Nat. Biotechnol.">
        <title>A standardized bacterial taxonomy based on genome phylogeny substantially revises the tree of life.</title>
        <authorList>
            <person name="Parks D.H."/>
            <person name="Chuvochina M."/>
            <person name="Waite D.W."/>
            <person name="Rinke C."/>
            <person name="Skarshewski A."/>
            <person name="Chaumeil P.A."/>
            <person name="Hugenholtz P."/>
        </authorList>
    </citation>
    <scope>NUCLEOTIDE SEQUENCE [LARGE SCALE GENOMIC DNA]</scope>
    <source>
        <strain evidence="6">UBA9015</strain>
    </source>
</reference>
<dbReference type="Gene3D" id="3.40.50.2000">
    <property type="entry name" value="Glycogen Phosphorylase B"/>
    <property type="match status" value="2"/>
</dbReference>
<dbReference type="EMBL" id="DOYJ01000219">
    <property type="protein sequence ID" value="HCB76084.1"/>
    <property type="molecule type" value="Genomic_DNA"/>
</dbReference>
<evidence type="ECO:0000313" key="7">
    <source>
        <dbReference type="Proteomes" id="UP000262699"/>
    </source>
</evidence>
<keyword evidence="2" id="KW-0328">Glycosyltransferase</keyword>
<dbReference type="SUPFAM" id="SSF53756">
    <property type="entry name" value="UDP-Glycosyltransferase/glycogen phosphorylase"/>
    <property type="match status" value="1"/>
</dbReference>
<dbReference type="Pfam" id="PF13579">
    <property type="entry name" value="Glyco_trans_4_4"/>
    <property type="match status" value="1"/>
</dbReference>
<evidence type="ECO:0000313" key="6">
    <source>
        <dbReference type="EMBL" id="HCB76084.1"/>
    </source>
</evidence>
<evidence type="ECO:0000256" key="2">
    <source>
        <dbReference type="ARBA" id="ARBA00022676"/>
    </source>
</evidence>
<accession>A0A3D0WDL8</accession>
<dbReference type="InterPro" id="IPR028098">
    <property type="entry name" value="Glyco_trans_4-like_N"/>
</dbReference>
<feature type="domain" description="Glycosyl transferase family 1" evidence="4">
    <location>
        <begin position="235"/>
        <end position="391"/>
    </location>
</feature>
<dbReference type="AlphaFoldDB" id="A0A3D0WDL8"/>
<feature type="domain" description="Glycosyltransferase subfamily 4-like N-terminal" evidence="5">
    <location>
        <begin position="34"/>
        <end position="205"/>
    </location>
</feature>
<organism evidence="6 7">
    <name type="scientific">Sphingomonas bacterium</name>
    <dbReference type="NCBI Taxonomy" id="1895847"/>
    <lineage>
        <taxon>Bacteria</taxon>
        <taxon>Pseudomonadati</taxon>
        <taxon>Pseudomonadota</taxon>
        <taxon>Alphaproteobacteria</taxon>
        <taxon>Sphingomonadales</taxon>
        <taxon>Sphingomonadaceae</taxon>
        <taxon>Sphingomonas</taxon>
    </lineage>
</organism>
<dbReference type="PANTHER" id="PTHR12526">
    <property type="entry name" value="GLYCOSYLTRANSFERASE"/>
    <property type="match status" value="1"/>
</dbReference>
<comment type="similarity">
    <text evidence="1">Belongs to the glycosyltransferase group 1 family. Glycosyltransferase 4 subfamily.</text>
</comment>